<evidence type="ECO:0000313" key="2">
    <source>
        <dbReference type="EMBL" id="KAH1113982.1"/>
    </source>
</evidence>
<dbReference type="Pfam" id="PF14111">
    <property type="entry name" value="DUF4283"/>
    <property type="match status" value="1"/>
</dbReference>
<dbReference type="PANTHER" id="PTHR31286:SF173">
    <property type="entry name" value="DUF4283 DOMAIN-CONTAINING PROTEIN"/>
    <property type="match status" value="1"/>
</dbReference>
<dbReference type="PANTHER" id="PTHR31286">
    <property type="entry name" value="GLYCINE-RICH CELL WALL STRUCTURAL PROTEIN 1.8-LIKE"/>
    <property type="match status" value="1"/>
</dbReference>
<dbReference type="InterPro" id="IPR040256">
    <property type="entry name" value="At4g02000-like"/>
</dbReference>
<dbReference type="InterPro" id="IPR025558">
    <property type="entry name" value="DUF4283"/>
</dbReference>
<accession>A0A9D4ADE6</accession>
<dbReference type="EMBL" id="JAIQCV010000003">
    <property type="protein sequence ID" value="KAH1113982.1"/>
    <property type="molecule type" value="Genomic_DNA"/>
</dbReference>
<protein>
    <recommendedName>
        <fullName evidence="1">DUF4283 domain-containing protein</fullName>
    </recommendedName>
</protein>
<sequence length="179" mass="20795">MDIDNGYYLAKFQNLTDLEKVLSQGPWIVYEQYLTVQPWSIEFSPLQLYPDMVIKILWEIGGIIGRVAKLDFNTNNGVRDRFTRMAAYVNLGKALISQILINGVLQKIEYEYLPTVCFSCGHYGYNQEICPNLVKDQRRTTEDITGEKMIQENRPEQRESTVITNSNAYGPWMLVERRN</sequence>
<keyword evidence="3" id="KW-1185">Reference proteome</keyword>
<name>A0A9D4ADE6_9ROSI</name>
<organism evidence="2 3">
    <name type="scientific">Gossypium stocksii</name>
    <dbReference type="NCBI Taxonomy" id="47602"/>
    <lineage>
        <taxon>Eukaryota</taxon>
        <taxon>Viridiplantae</taxon>
        <taxon>Streptophyta</taxon>
        <taxon>Embryophyta</taxon>
        <taxon>Tracheophyta</taxon>
        <taxon>Spermatophyta</taxon>
        <taxon>Magnoliopsida</taxon>
        <taxon>eudicotyledons</taxon>
        <taxon>Gunneridae</taxon>
        <taxon>Pentapetalae</taxon>
        <taxon>rosids</taxon>
        <taxon>malvids</taxon>
        <taxon>Malvales</taxon>
        <taxon>Malvaceae</taxon>
        <taxon>Malvoideae</taxon>
        <taxon>Gossypium</taxon>
    </lineage>
</organism>
<proteinExistence type="predicted"/>
<dbReference type="AlphaFoldDB" id="A0A9D4ADE6"/>
<feature type="domain" description="DUF4283" evidence="1">
    <location>
        <begin position="2"/>
        <end position="45"/>
    </location>
</feature>
<dbReference type="Proteomes" id="UP000828251">
    <property type="component" value="Unassembled WGS sequence"/>
</dbReference>
<evidence type="ECO:0000259" key="1">
    <source>
        <dbReference type="Pfam" id="PF14111"/>
    </source>
</evidence>
<gene>
    <name evidence="2" type="ORF">J1N35_007360</name>
</gene>
<reference evidence="2 3" key="1">
    <citation type="journal article" date="2021" name="Plant Biotechnol. J.">
        <title>Multi-omics assisted identification of the key and species-specific regulatory components of drought-tolerant mechanisms in Gossypium stocksii.</title>
        <authorList>
            <person name="Yu D."/>
            <person name="Ke L."/>
            <person name="Zhang D."/>
            <person name="Wu Y."/>
            <person name="Sun Y."/>
            <person name="Mei J."/>
            <person name="Sun J."/>
            <person name="Sun Y."/>
        </authorList>
    </citation>
    <scope>NUCLEOTIDE SEQUENCE [LARGE SCALE GENOMIC DNA]</scope>
    <source>
        <strain evidence="3">cv. E1</strain>
        <tissue evidence="2">Leaf</tissue>
    </source>
</reference>
<dbReference type="OrthoDB" id="1097630at2759"/>
<evidence type="ECO:0000313" key="3">
    <source>
        <dbReference type="Proteomes" id="UP000828251"/>
    </source>
</evidence>
<comment type="caution">
    <text evidence="2">The sequence shown here is derived from an EMBL/GenBank/DDBJ whole genome shotgun (WGS) entry which is preliminary data.</text>
</comment>